<dbReference type="SUPFAM" id="SSF81383">
    <property type="entry name" value="F-box domain"/>
    <property type="match status" value="1"/>
</dbReference>
<dbReference type="HOGENOM" id="CLU_947799_0_0_1"/>
<dbReference type="AlphaFoldDB" id="W1P5X6"/>
<dbReference type="OrthoDB" id="10424216at2759"/>
<gene>
    <name evidence="2" type="ORF">AMTR_s00207p00023860</name>
</gene>
<dbReference type="KEGG" id="atr:18431142"/>
<dbReference type="Gene3D" id="3.90.530.10">
    <property type="entry name" value="XPA C-terminal domain"/>
    <property type="match status" value="1"/>
</dbReference>
<accession>W1P5X6</accession>
<evidence type="ECO:0008006" key="4">
    <source>
        <dbReference type="Google" id="ProtNLM"/>
    </source>
</evidence>
<protein>
    <recommendedName>
        <fullName evidence="4">F-box domain-containing protein</fullName>
    </recommendedName>
</protein>
<dbReference type="eggNOG" id="ENOG502SWCE">
    <property type="taxonomic scope" value="Eukaryota"/>
</dbReference>
<dbReference type="Proteomes" id="UP000017836">
    <property type="component" value="Unassembled WGS sequence"/>
</dbReference>
<dbReference type="GO" id="GO:0009740">
    <property type="term" value="P:gibberellic acid mediated signaling pathway"/>
    <property type="evidence" value="ECO:0000318"/>
    <property type="project" value="GO_Central"/>
</dbReference>
<evidence type="ECO:0000313" key="3">
    <source>
        <dbReference type="Proteomes" id="UP000017836"/>
    </source>
</evidence>
<dbReference type="InterPro" id="IPR037129">
    <property type="entry name" value="XPA_sf"/>
</dbReference>
<dbReference type="EMBL" id="KI394426">
    <property type="protein sequence ID" value="ERN03011.1"/>
    <property type="molecule type" value="Genomic_DNA"/>
</dbReference>
<dbReference type="GO" id="GO:0005737">
    <property type="term" value="C:cytoplasm"/>
    <property type="evidence" value="ECO:0000318"/>
    <property type="project" value="GO_Central"/>
</dbReference>
<evidence type="ECO:0000313" key="2">
    <source>
        <dbReference type="EMBL" id="ERN03011.1"/>
    </source>
</evidence>
<reference evidence="3" key="1">
    <citation type="journal article" date="2013" name="Science">
        <title>The Amborella genome and the evolution of flowering plants.</title>
        <authorList>
            <consortium name="Amborella Genome Project"/>
        </authorList>
    </citation>
    <scope>NUCLEOTIDE SEQUENCE [LARGE SCALE GENOMIC DNA]</scope>
</reference>
<dbReference type="Gramene" id="ERN03011">
    <property type="protein sequence ID" value="ERN03011"/>
    <property type="gene ID" value="AMTR_s00207p00023860"/>
</dbReference>
<dbReference type="GO" id="GO:0031146">
    <property type="term" value="P:SCF-dependent proteasomal ubiquitin-dependent protein catabolic process"/>
    <property type="evidence" value="ECO:0000318"/>
    <property type="project" value="GO_Central"/>
</dbReference>
<dbReference type="GO" id="GO:0019005">
    <property type="term" value="C:SCF ubiquitin ligase complex"/>
    <property type="evidence" value="ECO:0000318"/>
    <property type="project" value="GO_Central"/>
</dbReference>
<dbReference type="InterPro" id="IPR036047">
    <property type="entry name" value="F-box-like_dom_sf"/>
</dbReference>
<feature type="compositionally biased region" description="Basic residues" evidence="1">
    <location>
        <begin position="267"/>
        <end position="277"/>
    </location>
</feature>
<organism evidence="2 3">
    <name type="scientific">Amborella trichopoda</name>
    <dbReference type="NCBI Taxonomy" id="13333"/>
    <lineage>
        <taxon>Eukaryota</taxon>
        <taxon>Viridiplantae</taxon>
        <taxon>Streptophyta</taxon>
        <taxon>Embryophyta</taxon>
        <taxon>Tracheophyta</taxon>
        <taxon>Spermatophyta</taxon>
        <taxon>Magnoliopsida</taxon>
        <taxon>Amborellales</taxon>
        <taxon>Amborellaceae</taxon>
        <taxon>Amborella</taxon>
    </lineage>
</organism>
<name>W1P5X6_AMBTC</name>
<dbReference type="Gene3D" id="1.20.1280.50">
    <property type="match status" value="1"/>
</dbReference>
<evidence type="ECO:0000256" key="1">
    <source>
        <dbReference type="SAM" id="MobiDB-lite"/>
    </source>
</evidence>
<proteinExistence type="predicted"/>
<feature type="region of interest" description="Disordered" evidence="1">
    <location>
        <begin position="238"/>
        <end position="294"/>
    </location>
</feature>
<sequence>MEAGDDVSDLERLPESILLHKILSLLQPRELALLSCSASKLRPLAISDELWFPICCKLGLLPKPVKGKLQQNPYPWRNWHQLFCCKKNVKCIECNGDTPYVFKLTPSPVRLCERCEFMGQKYALATELEAKGRFLLTDVDLQSLPFKEMKLKRMSVYFFLRSSLENTAKENTHLLENEGRVVDITESNESGEECEEFYECADGPSEPCKFQEPENNNADFAKDGKKALRKEHKRLVKKESREKLMGAKSEESRNIHSIDVPSPSLKGKFKKGWKTKREHLEGNAGYQPKELLHN</sequence>
<feature type="compositionally biased region" description="Basic and acidic residues" evidence="1">
    <location>
        <begin position="238"/>
        <end position="256"/>
    </location>
</feature>
<keyword evidence="3" id="KW-1185">Reference proteome</keyword>